<dbReference type="Proteomes" id="UP000576082">
    <property type="component" value="Unassembled WGS sequence"/>
</dbReference>
<evidence type="ECO:0008006" key="4">
    <source>
        <dbReference type="Google" id="ProtNLM"/>
    </source>
</evidence>
<proteinExistence type="predicted"/>
<evidence type="ECO:0000313" key="3">
    <source>
        <dbReference type="Proteomes" id="UP000576082"/>
    </source>
</evidence>
<feature type="coiled-coil region" evidence="1">
    <location>
        <begin position="529"/>
        <end position="556"/>
    </location>
</feature>
<name>A0A7X9RVR1_9BACT</name>
<evidence type="ECO:0000313" key="2">
    <source>
        <dbReference type="EMBL" id="NME69615.1"/>
    </source>
</evidence>
<protein>
    <recommendedName>
        <fullName evidence="4">Peptidase S74 domain-containing protein</fullName>
    </recommendedName>
</protein>
<comment type="caution">
    <text evidence="2">The sequence shown here is derived from an EMBL/GenBank/DDBJ whole genome shotgun (WGS) entry which is preliminary data.</text>
</comment>
<dbReference type="EMBL" id="JABANE010000045">
    <property type="protein sequence ID" value="NME69615.1"/>
    <property type="molecule type" value="Genomic_DNA"/>
</dbReference>
<dbReference type="AlphaFoldDB" id="A0A7X9RVR1"/>
<keyword evidence="3" id="KW-1185">Reference proteome</keyword>
<keyword evidence="1" id="KW-0175">Coiled coil</keyword>
<organism evidence="2 3">
    <name type="scientific">Flammeovirga aprica JL-4</name>
    <dbReference type="NCBI Taxonomy" id="694437"/>
    <lineage>
        <taxon>Bacteria</taxon>
        <taxon>Pseudomonadati</taxon>
        <taxon>Bacteroidota</taxon>
        <taxon>Cytophagia</taxon>
        <taxon>Cytophagales</taxon>
        <taxon>Flammeovirgaceae</taxon>
        <taxon>Flammeovirga</taxon>
    </lineage>
</organism>
<accession>A0A7X9RVR1</accession>
<evidence type="ECO:0000256" key="1">
    <source>
        <dbReference type="SAM" id="Coils"/>
    </source>
</evidence>
<sequence>MKHLNFSMQKVAYLIPLFFILVVCTTTETMAQEWWVGTAINKNEDYMDLDNNDNYAGGPLRVGMIVTETDGKTWSGLKQYDADGSLYGGMILDANTSFDIYLKSRRVGIGLDNPSDKLHVYNGNIRISDPNSTTRLNFYSDTNSRFTIGQHTNGETFIWNESNDFIQFGTNATERMRITNDGKVRIGTGGASEYFEVYPDTDVSAVIGRAKIGFITGYSDMAAFAHFGNYNSSDYALLQESDGTTLLNAKSGKEINFNINNATKASLASSGFFGIGTITPQTRLDVNGTIVAGGRANSIFNSDANGTTLDGDEGIILPGTDSQYNISVQDGNGRVQHKWNATTGTNEKYLAPGEDAAFIDMGVEVTNDDWIAFKWADGDGKVAGDAITWATHFAINNYGNVGIGVENSQYKLNVGGTFRANGASSFAADASFESQVYIGSNDHSSFNNHPIDQYELIVEGDVIAKRIVAAPDNEWPDYVFEEEYELAPLSEVESFIEEKGHLPNMPSAKEIKETGVDVVEVERILLEKVEELTLYVIELEKKIADIEQNKSKKRKRKNRN</sequence>
<reference evidence="2 3" key="1">
    <citation type="submission" date="2020-04" db="EMBL/GenBank/DDBJ databases">
        <title>Flammeovirga sp. SR4, a novel species isolated from seawater.</title>
        <authorList>
            <person name="Wang X."/>
        </authorList>
    </citation>
    <scope>NUCLEOTIDE SEQUENCE [LARGE SCALE GENOMIC DNA]</scope>
    <source>
        <strain evidence="2 3">ATCC 23126</strain>
    </source>
</reference>
<gene>
    <name evidence="2" type="ORF">HHU12_16675</name>
</gene>
<dbReference type="RefSeq" id="WP_169657881.1">
    <property type="nucleotide sequence ID" value="NZ_JABANE010000045.1"/>
</dbReference>